<organism evidence="2 3">
    <name type="scientific">Butyrivibrio proteoclasticus (strain ATCC 51982 / DSM 14932 / B316)</name>
    <name type="common">Clostridium proteoclasticum</name>
    <dbReference type="NCBI Taxonomy" id="515622"/>
    <lineage>
        <taxon>Bacteria</taxon>
        <taxon>Bacillati</taxon>
        <taxon>Bacillota</taxon>
        <taxon>Clostridia</taxon>
        <taxon>Lachnospirales</taxon>
        <taxon>Lachnospiraceae</taxon>
        <taxon>Butyrivibrio</taxon>
    </lineage>
</organism>
<dbReference type="EMBL" id="CP001810">
    <property type="protein sequence ID" value="ADL32996.1"/>
    <property type="molecule type" value="Genomic_DNA"/>
</dbReference>
<dbReference type="PANTHER" id="PTHR41373">
    <property type="entry name" value="DUF2156 DOMAIN-CONTAINING PROTEIN"/>
    <property type="match status" value="1"/>
</dbReference>
<name>E0RXF8_BUTPB</name>
<proteinExistence type="predicted"/>
<dbReference type="InterPro" id="IPR024320">
    <property type="entry name" value="LPG_synthase_C"/>
</dbReference>
<dbReference type="RefSeq" id="WP_013279653.1">
    <property type="nucleotide sequence ID" value="NC_014387.1"/>
</dbReference>
<dbReference type="InterPro" id="IPR016732">
    <property type="entry name" value="UCP018688"/>
</dbReference>
<keyword evidence="3" id="KW-1185">Reference proteome</keyword>
<evidence type="ECO:0000259" key="1">
    <source>
        <dbReference type="Pfam" id="PF09924"/>
    </source>
</evidence>
<feature type="domain" description="Phosphatidylglycerol lysyltransferase C-terminal" evidence="1">
    <location>
        <begin position="20"/>
        <end position="283"/>
    </location>
</feature>
<dbReference type="STRING" id="515622.bpr_I0247"/>
<dbReference type="Gene3D" id="3.40.630.30">
    <property type="match status" value="1"/>
</dbReference>
<dbReference type="HOGENOM" id="CLU_058411_0_0_9"/>
<reference evidence="2 3" key="1">
    <citation type="journal article" date="2010" name="PLoS ONE">
        <title>The glycobiome of the rumen bacterium Butyrivibrio proteoclasticus B316(T) highlights adaptation to a polysaccharide-rich environment.</title>
        <authorList>
            <person name="Kelly W.J."/>
            <person name="Leahy S.C."/>
            <person name="Altermann E."/>
            <person name="Yeoman C.J."/>
            <person name="Dunne J.C."/>
            <person name="Kong Z."/>
            <person name="Pacheco D.M."/>
            <person name="Li D."/>
            <person name="Noel S.J."/>
            <person name="Moon C.D."/>
            <person name="Cookson A.L."/>
            <person name="Attwood G.T."/>
        </authorList>
    </citation>
    <scope>NUCLEOTIDE SEQUENCE [LARGE SCALE GENOMIC DNA]</scope>
    <source>
        <strain evidence="3">ATCC 51982 / DSM 14932 / B316</strain>
    </source>
</reference>
<dbReference type="InterPro" id="IPR016181">
    <property type="entry name" value="Acyl_CoA_acyltransferase"/>
</dbReference>
<evidence type="ECO:0000313" key="2">
    <source>
        <dbReference type="EMBL" id="ADL32996.1"/>
    </source>
</evidence>
<dbReference type="Pfam" id="PF09924">
    <property type="entry name" value="LPG_synthase_C"/>
    <property type="match status" value="1"/>
</dbReference>
<dbReference type="KEGG" id="bpb:bpr_I0247"/>
<dbReference type="Proteomes" id="UP000001299">
    <property type="component" value="Chromosome 1"/>
</dbReference>
<dbReference type="SUPFAM" id="SSF55729">
    <property type="entry name" value="Acyl-CoA N-acyltransferases (Nat)"/>
    <property type="match status" value="2"/>
</dbReference>
<evidence type="ECO:0000313" key="3">
    <source>
        <dbReference type="Proteomes" id="UP000001299"/>
    </source>
</evidence>
<dbReference type="eggNOG" id="COG4866">
    <property type="taxonomic scope" value="Bacteria"/>
</dbReference>
<protein>
    <recommendedName>
        <fullName evidence="1">Phosphatidylglycerol lysyltransferase C-terminal domain-containing protein</fullName>
    </recommendedName>
</protein>
<accession>E0RXF8</accession>
<dbReference type="PANTHER" id="PTHR41373:SF1">
    <property type="entry name" value="PHOSPHATIDYLGLYCEROL LYSYLTRANSFERASE C-TERMINAL DOMAIN-CONTAINING PROTEIN"/>
    <property type="match status" value="1"/>
</dbReference>
<dbReference type="AlphaFoldDB" id="E0RXF8"/>
<gene>
    <name evidence="2" type="ordered locus">bpr_I0247</name>
</gene>
<sequence length="288" mass="33095">MMNTAEISLDLKNTVTDIYRRYGNKDSAHCFESIYIWRQEMGLSVVCSDDIYTVQEASKGPFSWFFPVGSADAKESFIKKQLEDDDPQFYYMTPEDVTFLEQRFPGRFDIYEAPESSEYIMSREIMEKMPGSSFSKDRGHINKMLRDHSFETVNIRAVPKSVVYDISAEWDASKHIFDNLPDKDANISVIEHMDDLDIEGIVLYMDGSPCAVCGGFQISANTVDCVIQKTSLKLQGLTYYLRQEYARSLSPDIVFLNWEEDLGIEGLRRAKQLMQPIDMIKMYTGKAK</sequence>